<evidence type="ECO:0000313" key="2">
    <source>
        <dbReference type="EMBL" id="BDG62319.1"/>
    </source>
</evidence>
<dbReference type="KEGG" id="cmic:caldi_34090"/>
<name>A0AA35CP90_9FIRM</name>
<feature type="compositionally biased region" description="Basic and acidic residues" evidence="1">
    <location>
        <begin position="313"/>
        <end position="324"/>
    </location>
</feature>
<reference evidence="2" key="1">
    <citation type="submission" date="2022-03" db="EMBL/GenBank/DDBJ databases">
        <title>Complete genome sequence of Caldinitratiruptor microaerophilus.</title>
        <authorList>
            <person name="Mukaiyama R."/>
            <person name="Nishiyama T."/>
            <person name="Ueda K."/>
        </authorList>
    </citation>
    <scope>NUCLEOTIDE SEQUENCE</scope>
    <source>
        <strain evidence="2">JCM 16183</strain>
    </source>
</reference>
<proteinExistence type="predicted"/>
<dbReference type="AlphaFoldDB" id="A0AA35CP90"/>
<dbReference type="EMBL" id="AP025628">
    <property type="protein sequence ID" value="BDG62319.1"/>
    <property type="molecule type" value="Genomic_DNA"/>
</dbReference>
<keyword evidence="3" id="KW-1185">Reference proteome</keyword>
<feature type="region of interest" description="Disordered" evidence="1">
    <location>
        <begin position="301"/>
        <end position="332"/>
    </location>
</feature>
<organism evidence="2 3">
    <name type="scientific">Caldinitratiruptor microaerophilus</name>
    <dbReference type="NCBI Taxonomy" id="671077"/>
    <lineage>
        <taxon>Bacteria</taxon>
        <taxon>Bacillati</taxon>
        <taxon>Bacillota</taxon>
        <taxon>Clostridia</taxon>
        <taxon>Eubacteriales</taxon>
        <taxon>Symbiobacteriaceae</taxon>
        <taxon>Caldinitratiruptor</taxon>
    </lineage>
</organism>
<protein>
    <submittedName>
        <fullName evidence="2">Uncharacterized protein</fullName>
    </submittedName>
</protein>
<dbReference type="RefSeq" id="WP_264842909.1">
    <property type="nucleotide sequence ID" value="NZ_AP025628.1"/>
</dbReference>
<evidence type="ECO:0000256" key="1">
    <source>
        <dbReference type="SAM" id="MobiDB-lite"/>
    </source>
</evidence>
<evidence type="ECO:0000313" key="3">
    <source>
        <dbReference type="Proteomes" id="UP001163687"/>
    </source>
</evidence>
<dbReference type="Proteomes" id="UP001163687">
    <property type="component" value="Chromosome"/>
</dbReference>
<gene>
    <name evidence="2" type="ORF">caldi_34090</name>
</gene>
<accession>A0AA35CP90</accession>
<sequence>MLGDELQERPRPGLFAGEGLWPKHTRYEIVSVNGWPYVRPAAEATITWYRPLEHPRDFLRDFLAMVGEVQRTQEELAAISAAANDDEAVRRLMQRQDTAKAKAVLRFADRYGLLGIFHHYISYDHYIPREHSESGGEELVLYLQPGSIYPFGLAVPYVKYAKRFFPDGEPPPVGTNWFSDSFLHGYSESIQDIRYATNWLWHDVRLWETFRRGGFTPEDEAPSGVPWKWELRGITAGPIQVGLVFNGKLQLNWEFKSLIQAAQVMLLINMTTEEQQVRLCELPTCGAPYIAVHPAQKTCSPRHAAVLRQRRKRAEDRKRREQHAQETGPQEG</sequence>